<dbReference type="InterPro" id="IPR009080">
    <property type="entry name" value="tRNAsynth_Ia_anticodon-bd"/>
</dbReference>
<comment type="caution">
    <text evidence="12">The sequence shown here is derived from an EMBL/GenBank/DDBJ whole genome shotgun (WGS) entry which is preliminary data.</text>
</comment>
<comment type="subunit">
    <text evidence="1 9">Monomer.</text>
</comment>
<dbReference type="InterPro" id="IPR032678">
    <property type="entry name" value="tRNA-synt_1_cat_dom"/>
</dbReference>
<dbReference type="HAMAP" id="MF_00041">
    <property type="entry name" value="Cys_tRNA_synth"/>
    <property type="match status" value="1"/>
</dbReference>
<gene>
    <name evidence="9" type="primary">cysS</name>
    <name evidence="12" type="ORF">A2943_03125</name>
</gene>
<dbReference type="NCBIfam" id="TIGR00435">
    <property type="entry name" value="cysS"/>
    <property type="match status" value="1"/>
</dbReference>
<feature type="binding site" evidence="9">
    <location>
        <position position="44"/>
    </location>
    <ligand>
        <name>Zn(2+)</name>
        <dbReference type="ChEBI" id="CHEBI:29105"/>
    </ligand>
</feature>
<evidence type="ECO:0000256" key="3">
    <source>
        <dbReference type="ARBA" id="ARBA00022723"/>
    </source>
</evidence>
<feature type="short sequence motif" description="'HIGH' region" evidence="9">
    <location>
        <begin position="46"/>
        <end position="56"/>
    </location>
</feature>
<sequence length="473" mass="53840">MGLFSFSSQPTKSPLPKLRVRNTLSGEIEEFKPLSPREVKMYNCGPTVYDRQHIGNLRPYVFADTLRRVLEVWDYRVKQVVNITDVGHLTSDADEGEDKMEASARKQKRSAQEIAREVTEWWLGDLDELGIHREKIIFTRATDYIEEQIALAKALEEKGYAYKIKDGLYFDTSRFRGYGKLGGLNLDGPKEARVKENPEKKNPHDFALWKLSGRKKREQEWDSPWGVGFPGWHLECTAMIFKELGRQIDIHTGGVDHVSIHHNNEIAQAEAVSGRQYVRYWLHNEFITIEGKKVSKSLGNTVYLSQLIDRGLSPLALRYWYLTGHYRSPMNFTWEALEGADQALTRLGRAYLEAPEGTSQAEFLKHFYAAVANDLDTPKCLALVWEHIKKLNKATLAETDKIFGLGFAGERPSAKLAIIKESELPEGVQKLLAEREEARVAKDFEKADTLRAEIEALGFVIKDTPEGPKISKS</sequence>
<evidence type="ECO:0000256" key="5">
    <source>
        <dbReference type="ARBA" id="ARBA00022833"/>
    </source>
</evidence>
<evidence type="ECO:0000256" key="6">
    <source>
        <dbReference type="ARBA" id="ARBA00022840"/>
    </source>
</evidence>
<keyword evidence="9" id="KW-0963">Cytoplasm</keyword>
<protein>
    <recommendedName>
        <fullName evidence="9">Cysteine--tRNA ligase</fullName>
        <ecNumber evidence="9">6.1.1.16</ecNumber>
    </recommendedName>
    <alternativeName>
        <fullName evidence="9">Cysteinyl-tRNA synthetase</fullName>
        <shortName evidence="9">CysRS</shortName>
    </alternativeName>
</protein>
<dbReference type="GO" id="GO:0006423">
    <property type="term" value="P:cysteinyl-tRNA aminoacylation"/>
    <property type="evidence" value="ECO:0007669"/>
    <property type="project" value="UniProtKB-UniRule"/>
</dbReference>
<name>A0A1F4XGZ6_9BACT</name>
<dbReference type="InterPro" id="IPR014729">
    <property type="entry name" value="Rossmann-like_a/b/a_fold"/>
</dbReference>
<dbReference type="Gene3D" id="1.20.120.640">
    <property type="entry name" value="Anticodon-binding domain of a subclass of class I aminoacyl-tRNA synthetases"/>
    <property type="match status" value="1"/>
</dbReference>
<feature type="domain" description="Cysteinyl-tRNA ligase anticodon binding" evidence="11">
    <location>
        <begin position="422"/>
        <end position="465"/>
    </location>
</feature>
<evidence type="ECO:0000256" key="9">
    <source>
        <dbReference type="HAMAP-Rule" id="MF_00041"/>
    </source>
</evidence>
<dbReference type="InterPro" id="IPR056411">
    <property type="entry name" value="CysS_C"/>
</dbReference>
<dbReference type="SUPFAM" id="SSF52374">
    <property type="entry name" value="Nucleotidylyl transferase"/>
    <property type="match status" value="1"/>
</dbReference>
<keyword evidence="5 9" id="KW-0862">Zinc</keyword>
<evidence type="ECO:0000313" key="13">
    <source>
        <dbReference type="Proteomes" id="UP000176185"/>
    </source>
</evidence>
<dbReference type="STRING" id="1797243.A2943_03125"/>
<dbReference type="PRINTS" id="PR00983">
    <property type="entry name" value="TRNASYNTHCYS"/>
</dbReference>
<dbReference type="InterPro" id="IPR015803">
    <property type="entry name" value="Cys-tRNA-ligase"/>
</dbReference>
<comment type="similarity">
    <text evidence="9">Belongs to the class-I aminoacyl-tRNA synthetase family.</text>
</comment>
<evidence type="ECO:0000256" key="1">
    <source>
        <dbReference type="ARBA" id="ARBA00011245"/>
    </source>
</evidence>
<keyword evidence="4 9" id="KW-0547">Nucleotide-binding</keyword>
<dbReference type="SUPFAM" id="SSF47323">
    <property type="entry name" value="Anticodon-binding domain of a subclass of class I aminoacyl-tRNA synthetases"/>
    <property type="match status" value="1"/>
</dbReference>
<feature type="domain" description="tRNA synthetases class I catalytic" evidence="10">
    <location>
        <begin position="31"/>
        <end position="340"/>
    </location>
</feature>
<evidence type="ECO:0000256" key="8">
    <source>
        <dbReference type="ARBA" id="ARBA00023146"/>
    </source>
</evidence>
<dbReference type="InterPro" id="IPR024909">
    <property type="entry name" value="Cys-tRNA/MSH_ligase"/>
</dbReference>
<dbReference type="Pfam" id="PF01406">
    <property type="entry name" value="tRNA-synt_1e"/>
    <property type="match status" value="1"/>
</dbReference>
<evidence type="ECO:0000256" key="4">
    <source>
        <dbReference type="ARBA" id="ARBA00022741"/>
    </source>
</evidence>
<keyword evidence="8 9" id="KW-0030">Aminoacyl-tRNA synthetase</keyword>
<feature type="binding site" evidence="9">
    <location>
        <position position="296"/>
    </location>
    <ligand>
        <name>ATP</name>
        <dbReference type="ChEBI" id="CHEBI:30616"/>
    </ligand>
</feature>
<dbReference type="AlphaFoldDB" id="A0A1F4XGZ6"/>
<keyword evidence="2 9" id="KW-0436">Ligase</keyword>
<dbReference type="EMBL" id="MEWX01000009">
    <property type="protein sequence ID" value="OGC80985.1"/>
    <property type="molecule type" value="Genomic_DNA"/>
</dbReference>
<dbReference type="Pfam" id="PF23493">
    <property type="entry name" value="CysS_C"/>
    <property type="match status" value="1"/>
</dbReference>
<feature type="binding site" evidence="9">
    <location>
        <position position="236"/>
    </location>
    <ligand>
        <name>Zn(2+)</name>
        <dbReference type="ChEBI" id="CHEBI:29105"/>
    </ligand>
</feature>
<dbReference type="PANTHER" id="PTHR10890:SF3">
    <property type="entry name" value="CYSTEINE--TRNA LIGASE, CYTOPLASMIC"/>
    <property type="match status" value="1"/>
</dbReference>
<dbReference type="GO" id="GO:0008270">
    <property type="term" value="F:zinc ion binding"/>
    <property type="evidence" value="ECO:0007669"/>
    <property type="project" value="UniProtKB-UniRule"/>
</dbReference>
<comment type="subcellular location">
    <subcellularLocation>
        <location evidence="9">Cytoplasm</location>
    </subcellularLocation>
</comment>
<comment type="cofactor">
    <cofactor evidence="9">
        <name>Zn(2+)</name>
        <dbReference type="ChEBI" id="CHEBI:29105"/>
    </cofactor>
    <text evidence="9">Binds 1 zinc ion per subunit.</text>
</comment>
<organism evidence="12 13">
    <name type="scientific">Candidatus Adlerbacteria bacterium RIFCSPLOWO2_01_FULL_51_16</name>
    <dbReference type="NCBI Taxonomy" id="1797243"/>
    <lineage>
        <taxon>Bacteria</taxon>
        <taxon>Candidatus Adleribacteriota</taxon>
    </lineage>
</organism>
<reference evidence="12 13" key="1">
    <citation type="journal article" date="2016" name="Nat. Commun.">
        <title>Thousands of microbial genomes shed light on interconnected biogeochemical processes in an aquifer system.</title>
        <authorList>
            <person name="Anantharaman K."/>
            <person name="Brown C.T."/>
            <person name="Hug L.A."/>
            <person name="Sharon I."/>
            <person name="Castelle C.J."/>
            <person name="Probst A.J."/>
            <person name="Thomas B.C."/>
            <person name="Singh A."/>
            <person name="Wilkins M.J."/>
            <person name="Karaoz U."/>
            <person name="Brodie E.L."/>
            <person name="Williams K.H."/>
            <person name="Hubbard S.S."/>
            <person name="Banfield J.F."/>
        </authorList>
    </citation>
    <scope>NUCLEOTIDE SEQUENCE [LARGE SCALE GENOMIC DNA]</scope>
</reference>
<proteinExistence type="inferred from homology"/>
<comment type="catalytic activity">
    <reaction evidence="9">
        <text>tRNA(Cys) + L-cysteine + ATP = L-cysteinyl-tRNA(Cys) + AMP + diphosphate</text>
        <dbReference type="Rhea" id="RHEA:17773"/>
        <dbReference type="Rhea" id="RHEA-COMP:9661"/>
        <dbReference type="Rhea" id="RHEA-COMP:9679"/>
        <dbReference type="ChEBI" id="CHEBI:30616"/>
        <dbReference type="ChEBI" id="CHEBI:33019"/>
        <dbReference type="ChEBI" id="CHEBI:35235"/>
        <dbReference type="ChEBI" id="CHEBI:78442"/>
        <dbReference type="ChEBI" id="CHEBI:78517"/>
        <dbReference type="ChEBI" id="CHEBI:456215"/>
        <dbReference type="EC" id="6.1.1.16"/>
    </reaction>
</comment>
<dbReference type="GO" id="GO:0005829">
    <property type="term" value="C:cytosol"/>
    <property type="evidence" value="ECO:0007669"/>
    <property type="project" value="TreeGrafter"/>
</dbReference>
<keyword evidence="3 9" id="KW-0479">Metal-binding</keyword>
<dbReference type="GO" id="GO:0005524">
    <property type="term" value="F:ATP binding"/>
    <property type="evidence" value="ECO:0007669"/>
    <property type="project" value="UniProtKB-UniRule"/>
</dbReference>
<dbReference type="CDD" id="cd00672">
    <property type="entry name" value="CysRS_core"/>
    <property type="match status" value="1"/>
</dbReference>
<dbReference type="EC" id="6.1.1.16" evidence="9"/>
<keyword evidence="6 9" id="KW-0067">ATP-binding</keyword>
<evidence type="ECO:0000256" key="2">
    <source>
        <dbReference type="ARBA" id="ARBA00022598"/>
    </source>
</evidence>
<evidence type="ECO:0000256" key="7">
    <source>
        <dbReference type="ARBA" id="ARBA00022917"/>
    </source>
</evidence>
<accession>A0A1F4XGZ6</accession>
<dbReference type="Proteomes" id="UP000176185">
    <property type="component" value="Unassembled WGS sequence"/>
</dbReference>
<evidence type="ECO:0000259" key="11">
    <source>
        <dbReference type="Pfam" id="PF23493"/>
    </source>
</evidence>
<comment type="caution">
    <text evidence="9">Lacks conserved residue(s) required for the propagation of feature annotation.</text>
</comment>
<evidence type="ECO:0000313" key="12">
    <source>
        <dbReference type="EMBL" id="OGC80985.1"/>
    </source>
</evidence>
<dbReference type="PANTHER" id="PTHR10890">
    <property type="entry name" value="CYSTEINYL-TRNA SYNTHETASE"/>
    <property type="match status" value="1"/>
</dbReference>
<feature type="binding site" evidence="9">
    <location>
        <position position="265"/>
    </location>
    <ligand>
        <name>Zn(2+)</name>
        <dbReference type="ChEBI" id="CHEBI:29105"/>
    </ligand>
</feature>
<dbReference type="Gene3D" id="3.40.50.620">
    <property type="entry name" value="HUPs"/>
    <property type="match status" value="1"/>
</dbReference>
<keyword evidence="7 9" id="KW-0648">Protein biosynthesis</keyword>
<dbReference type="GO" id="GO:0004817">
    <property type="term" value="F:cysteine-tRNA ligase activity"/>
    <property type="evidence" value="ECO:0007669"/>
    <property type="project" value="UniProtKB-UniRule"/>
</dbReference>
<evidence type="ECO:0000259" key="10">
    <source>
        <dbReference type="Pfam" id="PF01406"/>
    </source>
</evidence>
<feature type="binding site" evidence="9">
    <location>
        <position position="261"/>
    </location>
    <ligand>
        <name>Zn(2+)</name>
        <dbReference type="ChEBI" id="CHEBI:29105"/>
    </ligand>
</feature>